<proteinExistence type="predicted"/>
<name>A0AAN9E820_CROPI</name>
<sequence length="122" mass="14051">MLPSPLSLCLFVFLFTKSHPFPHKFKHQISPKHIFNKHKLLTWNLSLAPFSKSAVSYAYGYDQLPESKNDEWVGKGFDFHTISYANSQSFLCLWLLERCINSGSDCWKLHGKILNMGRNAAM</sequence>
<keyword evidence="3" id="KW-1185">Reference proteome</keyword>
<reference evidence="2 3" key="1">
    <citation type="submission" date="2024-01" db="EMBL/GenBank/DDBJ databases">
        <title>The genomes of 5 underutilized Papilionoideae crops provide insights into root nodulation and disease resistanc.</title>
        <authorList>
            <person name="Yuan L."/>
        </authorList>
    </citation>
    <scope>NUCLEOTIDE SEQUENCE [LARGE SCALE GENOMIC DNA]</scope>
    <source>
        <strain evidence="2">ZHUSHIDOU_FW_LH</strain>
        <tissue evidence="2">Leaf</tissue>
    </source>
</reference>
<gene>
    <name evidence="2" type="ORF">RIF29_41815</name>
</gene>
<feature type="signal peptide" evidence="1">
    <location>
        <begin position="1"/>
        <end position="20"/>
    </location>
</feature>
<keyword evidence="1" id="KW-0732">Signal</keyword>
<dbReference type="AlphaFoldDB" id="A0AAN9E820"/>
<comment type="caution">
    <text evidence="2">The sequence shown here is derived from an EMBL/GenBank/DDBJ whole genome shotgun (WGS) entry which is preliminary data.</text>
</comment>
<evidence type="ECO:0000313" key="3">
    <source>
        <dbReference type="Proteomes" id="UP001372338"/>
    </source>
</evidence>
<evidence type="ECO:0000313" key="2">
    <source>
        <dbReference type="EMBL" id="KAK7246942.1"/>
    </source>
</evidence>
<organism evidence="2 3">
    <name type="scientific">Crotalaria pallida</name>
    <name type="common">Smooth rattlebox</name>
    <name type="synonym">Crotalaria striata</name>
    <dbReference type="NCBI Taxonomy" id="3830"/>
    <lineage>
        <taxon>Eukaryota</taxon>
        <taxon>Viridiplantae</taxon>
        <taxon>Streptophyta</taxon>
        <taxon>Embryophyta</taxon>
        <taxon>Tracheophyta</taxon>
        <taxon>Spermatophyta</taxon>
        <taxon>Magnoliopsida</taxon>
        <taxon>eudicotyledons</taxon>
        <taxon>Gunneridae</taxon>
        <taxon>Pentapetalae</taxon>
        <taxon>rosids</taxon>
        <taxon>fabids</taxon>
        <taxon>Fabales</taxon>
        <taxon>Fabaceae</taxon>
        <taxon>Papilionoideae</taxon>
        <taxon>50 kb inversion clade</taxon>
        <taxon>genistoids sensu lato</taxon>
        <taxon>core genistoids</taxon>
        <taxon>Crotalarieae</taxon>
        <taxon>Crotalaria</taxon>
    </lineage>
</organism>
<dbReference type="Proteomes" id="UP001372338">
    <property type="component" value="Unassembled WGS sequence"/>
</dbReference>
<feature type="chain" id="PRO_5042905371" evidence="1">
    <location>
        <begin position="21"/>
        <end position="122"/>
    </location>
</feature>
<accession>A0AAN9E820</accession>
<dbReference type="EMBL" id="JAYWIO010000008">
    <property type="protein sequence ID" value="KAK7246942.1"/>
    <property type="molecule type" value="Genomic_DNA"/>
</dbReference>
<evidence type="ECO:0000256" key="1">
    <source>
        <dbReference type="SAM" id="SignalP"/>
    </source>
</evidence>
<protein>
    <submittedName>
        <fullName evidence="2">Uncharacterized protein</fullName>
    </submittedName>
</protein>